<dbReference type="EMBL" id="BGZO01000001">
    <property type="protein sequence ID" value="GBR75331.1"/>
    <property type="molecule type" value="Genomic_DNA"/>
</dbReference>
<dbReference type="PANTHER" id="PTHR43574">
    <property type="entry name" value="EPIMERASE-RELATED"/>
    <property type="match status" value="1"/>
</dbReference>
<proteinExistence type="predicted"/>
<dbReference type="InterPro" id="IPR036291">
    <property type="entry name" value="NAD(P)-bd_dom_sf"/>
</dbReference>
<evidence type="ECO:0000313" key="3">
    <source>
        <dbReference type="EMBL" id="GBR75331.1"/>
    </source>
</evidence>
<feature type="domain" description="NAD(P)-binding" evidence="2">
    <location>
        <begin position="5"/>
        <end position="309"/>
    </location>
</feature>
<accession>A0A388TET9</accession>
<dbReference type="Gene3D" id="3.90.25.10">
    <property type="entry name" value="UDP-galactose 4-epimerase, domain 1"/>
    <property type="match status" value="1"/>
</dbReference>
<evidence type="ECO:0000313" key="4">
    <source>
        <dbReference type="Proteomes" id="UP000275925"/>
    </source>
</evidence>
<dbReference type="Pfam" id="PF16363">
    <property type="entry name" value="GDP_Man_Dehyd"/>
    <property type="match status" value="1"/>
</dbReference>
<dbReference type="SUPFAM" id="SSF51735">
    <property type="entry name" value="NAD(P)-binding Rossmann-fold domains"/>
    <property type="match status" value="1"/>
</dbReference>
<comment type="caution">
    <text evidence="3">The sequence shown here is derived from an EMBL/GenBank/DDBJ whole genome shotgun (WGS) entry which is preliminary data.</text>
</comment>
<name>A0A388TET9_9BACT</name>
<reference evidence="3 4" key="1">
    <citation type="journal article" date="2019" name="ISME J.">
        <title>Genome analyses of uncultured TG2/ZB3 bacteria in 'Margulisbacteria' specifically attached to ectosymbiotic spirochetes of protists in the termite gut.</title>
        <authorList>
            <person name="Utami Y.D."/>
            <person name="Kuwahara H."/>
            <person name="Igai K."/>
            <person name="Murakami T."/>
            <person name="Sugaya K."/>
            <person name="Morikawa T."/>
            <person name="Nagura Y."/>
            <person name="Yuki M."/>
            <person name="Deevong P."/>
            <person name="Inoue T."/>
            <person name="Kihara K."/>
            <person name="Lo N."/>
            <person name="Yamada A."/>
            <person name="Ohkuma M."/>
            <person name="Hongoh Y."/>
        </authorList>
    </citation>
    <scope>NUCLEOTIDE SEQUENCE [LARGE SCALE GENOMIC DNA]</scope>
    <source>
        <strain evidence="3">NkOx7-02</strain>
    </source>
</reference>
<dbReference type="PRINTS" id="PR01713">
    <property type="entry name" value="NUCEPIMERASE"/>
</dbReference>
<evidence type="ECO:0000259" key="2">
    <source>
        <dbReference type="Pfam" id="PF16363"/>
    </source>
</evidence>
<dbReference type="Gene3D" id="3.40.50.720">
    <property type="entry name" value="NAD(P)-binding Rossmann-like Domain"/>
    <property type="match status" value="1"/>
</dbReference>
<organism evidence="3 4">
    <name type="scientific">Candidatus Termititenax persephonae</name>
    <dbReference type="NCBI Taxonomy" id="2218525"/>
    <lineage>
        <taxon>Bacteria</taxon>
        <taxon>Bacillati</taxon>
        <taxon>Candidatus Margulisiibacteriota</taxon>
        <taxon>Candidatus Termititenacia</taxon>
        <taxon>Candidatus Termititenacales</taxon>
        <taxon>Candidatus Termititenacaceae</taxon>
        <taxon>Candidatus Termititenax</taxon>
    </lineage>
</organism>
<protein>
    <submittedName>
        <fullName evidence="3">UDP-N-acetylglucosamine 4-epimerase</fullName>
    </submittedName>
</protein>
<gene>
    <name evidence="3" type="primary">rbfB</name>
    <name evidence="3" type="ORF">NO2_0017</name>
</gene>
<dbReference type="AlphaFoldDB" id="A0A388TET9"/>
<keyword evidence="1" id="KW-0520">NAD</keyword>
<evidence type="ECO:0000256" key="1">
    <source>
        <dbReference type="ARBA" id="ARBA00023027"/>
    </source>
</evidence>
<dbReference type="InterPro" id="IPR016040">
    <property type="entry name" value="NAD(P)-bd_dom"/>
</dbReference>
<keyword evidence="4" id="KW-1185">Reference proteome</keyword>
<sequence length="320" mass="36721">MPKILVTGSAGFIGFHTAERLLRAGWQVVGVDNLNKYYDPQLKKARNKILQRQPNYKFYKCDLADYPKLAKIFRREKFNKICHLAAQAGVRYSLQNPFAYLHSNLNGFVNILELARQHQVREIVYASSSSVYGDNKKIPFRETDSVDKPISLYAATKRSNELLAHVYHKLYGLHLVGLRFFTVYGPWGRPDMALFKFTKNILAGQPIAVYNHGQMTRDFTYISDIVDGIRRALAKTKKLDFAVLNLGKHRPEKLTACIALLEKQLGQKAQAQLLPRQPGDVLTTCADIRQAQKLLGYKPQYTLAKGIRNFVEWYKSYYRV</sequence>
<dbReference type="Proteomes" id="UP000275925">
    <property type="component" value="Unassembled WGS sequence"/>
</dbReference>